<organism evidence="1 2">
    <name type="scientific">Blastococcus brunescens</name>
    <dbReference type="NCBI Taxonomy" id="1564165"/>
    <lineage>
        <taxon>Bacteria</taxon>
        <taxon>Bacillati</taxon>
        <taxon>Actinomycetota</taxon>
        <taxon>Actinomycetes</taxon>
        <taxon>Geodermatophilales</taxon>
        <taxon>Geodermatophilaceae</taxon>
        <taxon>Blastococcus</taxon>
    </lineage>
</organism>
<proteinExistence type="predicted"/>
<dbReference type="Proteomes" id="UP001324287">
    <property type="component" value="Chromosome"/>
</dbReference>
<keyword evidence="2" id="KW-1185">Reference proteome</keyword>
<protein>
    <submittedName>
        <fullName evidence="1">Uncharacterized protein</fullName>
    </submittedName>
</protein>
<sequence length="85" mass="9013">MDPNSRVRTRLCPTRPTVIQAASCSRARPTSVSAGWPCRTTPSTVMSPVAESRARTGSSTRSCAAATSRALSIERRSLSSFVVTA</sequence>
<dbReference type="EMBL" id="CP141261">
    <property type="protein sequence ID" value="WRL64509.1"/>
    <property type="molecule type" value="Genomic_DNA"/>
</dbReference>
<reference evidence="1 2" key="1">
    <citation type="submission" date="2023-12" db="EMBL/GenBank/DDBJ databases">
        <title>Blastococcus brunescens sp. nov., an actonobacterium isolated from sandstone collected in sahara desert.</title>
        <authorList>
            <person name="Gtari M."/>
            <person name="Ghodhbane F."/>
        </authorList>
    </citation>
    <scope>NUCLEOTIDE SEQUENCE [LARGE SCALE GENOMIC DNA]</scope>
    <source>
        <strain evidence="1 2">BMG 8361</strain>
    </source>
</reference>
<accession>A0ABZ1B117</accession>
<evidence type="ECO:0000313" key="1">
    <source>
        <dbReference type="EMBL" id="WRL64509.1"/>
    </source>
</evidence>
<evidence type="ECO:0000313" key="2">
    <source>
        <dbReference type="Proteomes" id="UP001324287"/>
    </source>
</evidence>
<gene>
    <name evidence="1" type="ORF">U6N30_01330</name>
</gene>
<name>A0ABZ1B117_9ACTN</name>